<sequence>MNRHQIWVLIAVVLLSGCGSDERIIDKIGFVQSTSQDLLPDGQLKIAISVPIANPDIKVGREFLQTVAISNKVGQMKLARQTNLKLVSGQLRLILFGRSQAEHGIWDSIGTYYRDPTVSETVKIVIVDGDAGSLLSKNYDSFPRTGKYIDKVITKESGEHIIPKTTLYSFLRDYYNDGQDPIAPIIRSETDSIAVQGIGLFRDDKYVGEINSEEGIIFNCLYRSFKRGEFTVNLTEESDKVVSVFFDSLQSKRKVKLVRTDSGKPEIRLHLKIKASVVDYPGELTLSNLRDLQEFERKVSAEMTRRGNQIIKKLQTLKADSLGIGNYVRNSMSYKEWKEMNWREDYANLNITCNFTFKVKDYGFQHRHH</sequence>
<dbReference type="Pfam" id="PF25198">
    <property type="entry name" value="Spore_GerAC_N"/>
    <property type="match status" value="1"/>
</dbReference>
<evidence type="ECO:0000256" key="6">
    <source>
        <dbReference type="ARBA" id="ARBA00023139"/>
    </source>
</evidence>
<evidence type="ECO:0000313" key="10">
    <source>
        <dbReference type="EMBL" id="MUG45938.1"/>
    </source>
</evidence>
<dbReference type="InterPro" id="IPR046953">
    <property type="entry name" value="Spore_GerAC-like_C"/>
</dbReference>
<dbReference type="Proteomes" id="UP000447876">
    <property type="component" value="Unassembled WGS sequence"/>
</dbReference>
<dbReference type="PANTHER" id="PTHR35789">
    <property type="entry name" value="SPORE GERMINATION PROTEIN B3"/>
    <property type="match status" value="1"/>
</dbReference>
<evidence type="ECO:0000256" key="2">
    <source>
        <dbReference type="ARBA" id="ARBA00007886"/>
    </source>
</evidence>
<proteinExistence type="inferred from homology"/>
<keyword evidence="6" id="KW-0564">Palmitate</keyword>
<dbReference type="GO" id="GO:0009847">
    <property type="term" value="P:spore germination"/>
    <property type="evidence" value="ECO:0007669"/>
    <property type="project" value="InterPro"/>
</dbReference>
<protein>
    <submittedName>
        <fullName evidence="10">Ger(X)C family spore germination protein</fullName>
    </submittedName>
</protein>
<dbReference type="RefSeq" id="WP_155611352.1">
    <property type="nucleotide sequence ID" value="NZ_WNZW01000004.1"/>
</dbReference>
<dbReference type="GO" id="GO:0016020">
    <property type="term" value="C:membrane"/>
    <property type="evidence" value="ECO:0007669"/>
    <property type="project" value="UniProtKB-SubCell"/>
</dbReference>
<evidence type="ECO:0000256" key="5">
    <source>
        <dbReference type="ARBA" id="ARBA00023136"/>
    </source>
</evidence>
<dbReference type="Pfam" id="PF05504">
    <property type="entry name" value="Spore_GerAC"/>
    <property type="match status" value="1"/>
</dbReference>
<dbReference type="NCBIfam" id="TIGR02887">
    <property type="entry name" value="spore_ger_x_C"/>
    <property type="match status" value="1"/>
</dbReference>
<dbReference type="PROSITE" id="PS51257">
    <property type="entry name" value="PROKAR_LIPOPROTEIN"/>
    <property type="match status" value="1"/>
</dbReference>
<keyword evidence="5" id="KW-0472">Membrane</keyword>
<reference evidence="10 11" key="1">
    <citation type="submission" date="2019-11" db="EMBL/GenBank/DDBJ databases">
        <title>Draft genome sequences of five Paenibacillus species of dairy origin.</title>
        <authorList>
            <person name="Olajide A.M."/>
            <person name="Chen S."/>
            <person name="Lapointe G."/>
        </authorList>
    </citation>
    <scope>NUCLEOTIDE SEQUENCE [LARGE SCALE GENOMIC DNA]</scope>
    <source>
        <strain evidence="10 11">12CR55</strain>
    </source>
</reference>
<comment type="caution">
    <text evidence="10">The sequence shown here is derived from an EMBL/GenBank/DDBJ whole genome shotgun (WGS) entry which is preliminary data.</text>
</comment>
<evidence type="ECO:0000256" key="3">
    <source>
        <dbReference type="ARBA" id="ARBA00022544"/>
    </source>
</evidence>
<accession>A0A7X2Z2P9</accession>
<organism evidence="10 11">
    <name type="scientific">Paenibacillus woosongensis</name>
    <dbReference type="NCBI Taxonomy" id="307580"/>
    <lineage>
        <taxon>Bacteria</taxon>
        <taxon>Bacillati</taxon>
        <taxon>Bacillota</taxon>
        <taxon>Bacilli</taxon>
        <taxon>Bacillales</taxon>
        <taxon>Paenibacillaceae</taxon>
        <taxon>Paenibacillus</taxon>
    </lineage>
</organism>
<dbReference type="InterPro" id="IPR038501">
    <property type="entry name" value="Spore_GerAC_C_sf"/>
</dbReference>
<evidence type="ECO:0000259" key="8">
    <source>
        <dbReference type="Pfam" id="PF05504"/>
    </source>
</evidence>
<comment type="similarity">
    <text evidence="2">Belongs to the GerABKC lipoprotein family.</text>
</comment>
<keyword evidence="4" id="KW-0732">Signal</keyword>
<dbReference type="InterPro" id="IPR008844">
    <property type="entry name" value="Spore_GerAC-like"/>
</dbReference>
<name>A0A7X2Z2P9_9BACL</name>
<gene>
    <name evidence="10" type="ORF">GNP95_13160</name>
</gene>
<keyword evidence="7" id="KW-0449">Lipoprotein</keyword>
<dbReference type="Gene3D" id="3.30.300.210">
    <property type="entry name" value="Nutrient germinant receptor protein C, domain 3"/>
    <property type="match status" value="1"/>
</dbReference>
<comment type="subcellular location">
    <subcellularLocation>
        <location evidence="1">Membrane</location>
        <topology evidence="1">Lipid-anchor</topology>
    </subcellularLocation>
</comment>
<dbReference type="OrthoDB" id="2592518at2"/>
<evidence type="ECO:0000313" key="11">
    <source>
        <dbReference type="Proteomes" id="UP000447876"/>
    </source>
</evidence>
<evidence type="ECO:0000256" key="1">
    <source>
        <dbReference type="ARBA" id="ARBA00004635"/>
    </source>
</evidence>
<dbReference type="PANTHER" id="PTHR35789:SF1">
    <property type="entry name" value="SPORE GERMINATION PROTEIN B3"/>
    <property type="match status" value="1"/>
</dbReference>
<evidence type="ECO:0000256" key="4">
    <source>
        <dbReference type="ARBA" id="ARBA00022729"/>
    </source>
</evidence>
<dbReference type="EMBL" id="WNZW01000004">
    <property type="protein sequence ID" value="MUG45938.1"/>
    <property type="molecule type" value="Genomic_DNA"/>
</dbReference>
<dbReference type="InterPro" id="IPR057336">
    <property type="entry name" value="GerAC_N"/>
</dbReference>
<feature type="domain" description="Spore germination protein N-terminal" evidence="9">
    <location>
        <begin position="21"/>
        <end position="187"/>
    </location>
</feature>
<dbReference type="AlphaFoldDB" id="A0A7X2Z2P9"/>
<feature type="domain" description="Spore germination GerAC-like C-terminal" evidence="8">
    <location>
        <begin position="196"/>
        <end position="363"/>
    </location>
</feature>
<evidence type="ECO:0000256" key="7">
    <source>
        <dbReference type="ARBA" id="ARBA00023288"/>
    </source>
</evidence>
<evidence type="ECO:0000259" key="9">
    <source>
        <dbReference type="Pfam" id="PF25198"/>
    </source>
</evidence>
<keyword evidence="3" id="KW-0309">Germination</keyword>